<name>A9EU75_SORC5</name>
<feature type="region of interest" description="Disordered" evidence="1">
    <location>
        <begin position="1"/>
        <end position="25"/>
    </location>
</feature>
<dbReference type="EMBL" id="AM746676">
    <property type="protein sequence ID" value="CAN91074.1"/>
    <property type="molecule type" value="Genomic_DNA"/>
</dbReference>
<dbReference type="GO" id="GO:0004519">
    <property type="term" value="F:endonuclease activity"/>
    <property type="evidence" value="ECO:0007669"/>
    <property type="project" value="InterPro"/>
</dbReference>
<dbReference type="HOGENOM" id="CLU_1115191_0_0_7"/>
<evidence type="ECO:0000259" key="2">
    <source>
        <dbReference type="Pfam" id="PF01844"/>
    </source>
</evidence>
<sequence>MKILPPVTRPPTTPFSRSHDPAPARSKRGYHAFRPCLRWEFGFTCALCMLHEADLIEYGIGSTGLTTVEHVVPQSEDAGQSNTYANCLYACRWCNRSRSNLPLHDGNGNVLLNPTTSAWADHFEVQDDKLAPKTGSGQYTEVAYSINDPFKVQRRAARRELIERCRKLVLEAPPKIEGLSRLVGRLAASDALDDAEEVRRVARCLHEQVALARQTLERYQGVPVDAGAACRCHPKPTIPPQVAEQLIEI</sequence>
<dbReference type="KEGG" id="scl:sce0917"/>
<dbReference type="Pfam" id="PF01844">
    <property type="entry name" value="HNH"/>
    <property type="match status" value="1"/>
</dbReference>
<evidence type="ECO:0000313" key="3">
    <source>
        <dbReference type="EMBL" id="CAN91074.1"/>
    </source>
</evidence>
<keyword evidence="4" id="KW-1185">Reference proteome</keyword>
<evidence type="ECO:0000313" key="4">
    <source>
        <dbReference type="Proteomes" id="UP000002139"/>
    </source>
</evidence>
<organism evidence="3 4">
    <name type="scientific">Sorangium cellulosum (strain So ce56)</name>
    <name type="common">Polyangium cellulosum (strain So ce56)</name>
    <dbReference type="NCBI Taxonomy" id="448385"/>
    <lineage>
        <taxon>Bacteria</taxon>
        <taxon>Pseudomonadati</taxon>
        <taxon>Myxococcota</taxon>
        <taxon>Polyangia</taxon>
        <taxon>Polyangiales</taxon>
        <taxon>Polyangiaceae</taxon>
        <taxon>Sorangium</taxon>
    </lineage>
</organism>
<dbReference type="AlphaFoldDB" id="A9EU75"/>
<dbReference type="GO" id="GO:0008270">
    <property type="term" value="F:zinc ion binding"/>
    <property type="evidence" value="ECO:0007669"/>
    <property type="project" value="InterPro"/>
</dbReference>
<proteinExistence type="predicted"/>
<accession>A9EU75</accession>
<gene>
    <name evidence="3" type="ordered locus">sce0917</name>
</gene>
<evidence type="ECO:0000256" key="1">
    <source>
        <dbReference type="SAM" id="MobiDB-lite"/>
    </source>
</evidence>
<dbReference type="InterPro" id="IPR002711">
    <property type="entry name" value="HNH"/>
</dbReference>
<dbReference type="Gene3D" id="1.10.30.50">
    <property type="match status" value="1"/>
</dbReference>
<reference evidence="3 4" key="1">
    <citation type="journal article" date="2007" name="Nat. Biotechnol.">
        <title>Complete genome sequence of the myxobacterium Sorangium cellulosum.</title>
        <authorList>
            <person name="Schneiker S."/>
            <person name="Perlova O."/>
            <person name="Kaiser O."/>
            <person name="Gerth K."/>
            <person name="Alici A."/>
            <person name="Altmeyer M.O."/>
            <person name="Bartels D."/>
            <person name="Bekel T."/>
            <person name="Beyer S."/>
            <person name="Bode E."/>
            <person name="Bode H.B."/>
            <person name="Bolten C.J."/>
            <person name="Choudhuri J.V."/>
            <person name="Doss S."/>
            <person name="Elnakady Y.A."/>
            <person name="Frank B."/>
            <person name="Gaigalat L."/>
            <person name="Goesmann A."/>
            <person name="Groeger C."/>
            <person name="Gross F."/>
            <person name="Jelsbak L."/>
            <person name="Jelsbak L."/>
            <person name="Kalinowski J."/>
            <person name="Kegler C."/>
            <person name="Knauber T."/>
            <person name="Konietzny S."/>
            <person name="Kopp M."/>
            <person name="Krause L."/>
            <person name="Krug D."/>
            <person name="Linke B."/>
            <person name="Mahmud T."/>
            <person name="Martinez-Arias R."/>
            <person name="McHardy A.C."/>
            <person name="Merai M."/>
            <person name="Meyer F."/>
            <person name="Mormann S."/>
            <person name="Munoz-Dorado J."/>
            <person name="Perez J."/>
            <person name="Pradella S."/>
            <person name="Rachid S."/>
            <person name="Raddatz G."/>
            <person name="Rosenau F."/>
            <person name="Rueckert C."/>
            <person name="Sasse F."/>
            <person name="Scharfe M."/>
            <person name="Schuster S.C."/>
            <person name="Suen G."/>
            <person name="Treuner-Lange A."/>
            <person name="Velicer G.J."/>
            <person name="Vorholter F.-J."/>
            <person name="Weissman K.J."/>
            <person name="Welch R.D."/>
            <person name="Wenzel S.C."/>
            <person name="Whitworth D.E."/>
            <person name="Wilhelm S."/>
            <person name="Wittmann C."/>
            <person name="Bloecker H."/>
            <person name="Puehler A."/>
            <person name="Mueller R."/>
        </authorList>
    </citation>
    <scope>NUCLEOTIDE SEQUENCE [LARGE SCALE GENOMIC DNA]</scope>
    <source>
        <strain evidence="4">So ce56</strain>
    </source>
</reference>
<feature type="domain" description="HNH" evidence="2">
    <location>
        <begin position="65"/>
        <end position="100"/>
    </location>
</feature>
<dbReference type="GO" id="GO:0003676">
    <property type="term" value="F:nucleic acid binding"/>
    <property type="evidence" value="ECO:0007669"/>
    <property type="project" value="InterPro"/>
</dbReference>
<protein>
    <recommendedName>
        <fullName evidence="2">HNH domain-containing protein</fullName>
    </recommendedName>
</protein>
<dbReference type="Proteomes" id="UP000002139">
    <property type="component" value="Chromosome"/>
</dbReference>